<comment type="catalytic activity">
    <reaction evidence="1">
        <text>Hydrolysis of terminal non-reducing alpha-L-rhamnose residues in alpha-L-rhamnosides.</text>
        <dbReference type="EC" id="3.2.1.40"/>
    </reaction>
</comment>
<organism evidence="7 8">
    <name type="scientific">Puniceicoccus vermicola</name>
    <dbReference type="NCBI Taxonomy" id="388746"/>
    <lineage>
        <taxon>Bacteria</taxon>
        <taxon>Pseudomonadati</taxon>
        <taxon>Verrucomicrobiota</taxon>
        <taxon>Opitutia</taxon>
        <taxon>Puniceicoccales</taxon>
        <taxon>Puniceicoccaceae</taxon>
        <taxon>Puniceicoccus</taxon>
    </lineage>
</organism>
<dbReference type="EMBL" id="JACHVA010000124">
    <property type="protein sequence ID" value="MBC2603215.1"/>
    <property type="molecule type" value="Genomic_DNA"/>
</dbReference>
<name>A0A7X1E528_9BACT</name>
<evidence type="ECO:0000256" key="3">
    <source>
        <dbReference type="ARBA" id="ARBA00022801"/>
    </source>
</evidence>
<evidence type="ECO:0000313" key="8">
    <source>
        <dbReference type="Proteomes" id="UP000525652"/>
    </source>
</evidence>
<accession>A0A7X1E528</accession>
<evidence type="ECO:0000313" key="7">
    <source>
        <dbReference type="EMBL" id="MBC2603215.1"/>
    </source>
</evidence>
<evidence type="ECO:0000259" key="4">
    <source>
        <dbReference type="Pfam" id="PF05592"/>
    </source>
</evidence>
<dbReference type="Gene3D" id="2.60.420.10">
    <property type="entry name" value="Maltose phosphorylase, domain 3"/>
    <property type="match status" value="1"/>
</dbReference>
<feature type="domain" description="Alpha-L-rhamnosidase concanavalin-like" evidence="4">
    <location>
        <begin position="20"/>
        <end position="68"/>
    </location>
</feature>
<proteinExistence type="predicted"/>
<dbReference type="SUPFAM" id="SSF48208">
    <property type="entry name" value="Six-hairpin glycosidases"/>
    <property type="match status" value="1"/>
</dbReference>
<dbReference type="Gene3D" id="2.60.120.260">
    <property type="entry name" value="Galactose-binding domain-like"/>
    <property type="match status" value="1"/>
</dbReference>
<protein>
    <recommendedName>
        <fullName evidence="2">alpha-L-rhamnosidase</fullName>
        <ecNumber evidence="2">3.2.1.40</ecNumber>
    </recommendedName>
</protein>
<dbReference type="AlphaFoldDB" id="A0A7X1E528"/>
<keyword evidence="8" id="KW-1185">Reference proteome</keyword>
<dbReference type="EC" id="3.2.1.40" evidence="2"/>
<dbReference type="InterPro" id="IPR035398">
    <property type="entry name" value="Bac_rhamnosid_C"/>
</dbReference>
<evidence type="ECO:0000259" key="5">
    <source>
        <dbReference type="Pfam" id="PF17389"/>
    </source>
</evidence>
<evidence type="ECO:0000256" key="1">
    <source>
        <dbReference type="ARBA" id="ARBA00001445"/>
    </source>
</evidence>
<feature type="domain" description="Alpha-L-rhamnosidase six-hairpin glycosidase" evidence="5">
    <location>
        <begin position="146"/>
        <end position="486"/>
    </location>
</feature>
<dbReference type="Pfam" id="PF05592">
    <property type="entry name" value="Bac_rhamnosid"/>
    <property type="match status" value="1"/>
</dbReference>
<dbReference type="InterPro" id="IPR012341">
    <property type="entry name" value="6hp_glycosidase-like_sf"/>
</dbReference>
<evidence type="ECO:0000256" key="2">
    <source>
        <dbReference type="ARBA" id="ARBA00012652"/>
    </source>
</evidence>
<dbReference type="InterPro" id="IPR016007">
    <property type="entry name" value="Alpha_rhamnosid"/>
</dbReference>
<dbReference type="Gene3D" id="1.50.10.10">
    <property type="match status" value="1"/>
</dbReference>
<dbReference type="GO" id="GO:0005975">
    <property type="term" value="P:carbohydrate metabolic process"/>
    <property type="evidence" value="ECO:0007669"/>
    <property type="project" value="InterPro"/>
</dbReference>
<gene>
    <name evidence="7" type="ORF">H5P30_15645</name>
</gene>
<evidence type="ECO:0000259" key="6">
    <source>
        <dbReference type="Pfam" id="PF17390"/>
    </source>
</evidence>
<sequence>MIAHAKSLVVEETPPDHRCRLPDNGWFFDFGKAAFGTVRLRVKASRGTNLTLHLGEKLNPNGRVDRQPPGTVRYRAIPLKIAKGCHVEQIVIPADPRNTGPAAILMPAELFEVLPFRYAEVEPEEGPALLSCELIRLEVSYPFDESASDFRCDDDALNRVWDLCKYSIKATSFCGIYVDGDRERIPYEGDAYINQLCHYGVDAEYEMARRTIEYLIDHPTWPTDWALHFLPMAWADYLYTGRNDLLRHYYEELKTKALFELAREDGIISTETGLVTPELLARLHLVGEPPPLRDLVDWPPGSFADSGIGERDGYDMVPVKSLINAFYLWNLWLLAQVAEMLGLGGEAVEIRERYEQVKIRYQQLFFDSRRGVFLDGEDTDHASLHANMLPAALGLIPPGYEVSVLDFLRSRGMACSVYGAQYLLEACYQLGAADDALDLMTATHDRGWLNMVKSGSTITMEAWDHPYKNNLDWNHAWGAAPANIIPRFLVGARPLQPGFRKALIAPQPGRLRQIRSTVPTIRGPIRIELSASASKDWTLRIDSPVPSQLDLSGLCSHDRSPRDSYLELPAGTKEIKPTC</sequence>
<dbReference type="InterPro" id="IPR035396">
    <property type="entry name" value="Bac_rhamnosid6H"/>
</dbReference>
<keyword evidence="3 7" id="KW-0378">Hydrolase</keyword>
<dbReference type="Proteomes" id="UP000525652">
    <property type="component" value="Unassembled WGS sequence"/>
</dbReference>
<dbReference type="GO" id="GO:0030596">
    <property type="term" value="F:alpha-L-rhamnosidase activity"/>
    <property type="evidence" value="ECO:0007669"/>
    <property type="project" value="UniProtKB-EC"/>
</dbReference>
<dbReference type="InterPro" id="IPR008928">
    <property type="entry name" value="6-hairpin_glycosidase_sf"/>
</dbReference>
<comment type="caution">
    <text evidence="7">The sequence shown here is derived from an EMBL/GenBank/DDBJ whole genome shotgun (WGS) entry which is preliminary data.</text>
</comment>
<dbReference type="Pfam" id="PF17389">
    <property type="entry name" value="Bac_rhamnosid6H"/>
    <property type="match status" value="1"/>
</dbReference>
<dbReference type="Pfam" id="PF17390">
    <property type="entry name" value="Bac_rhamnosid_C"/>
    <property type="match status" value="1"/>
</dbReference>
<dbReference type="InterPro" id="IPR008902">
    <property type="entry name" value="Rhamnosid_concanavalin"/>
</dbReference>
<feature type="domain" description="Alpha-L-rhamnosidase C-terminal" evidence="6">
    <location>
        <begin position="491"/>
        <end position="549"/>
    </location>
</feature>
<dbReference type="PANTHER" id="PTHR33307">
    <property type="entry name" value="ALPHA-RHAMNOSIDASE (EUROFUNG)"/>
    <property type="match status" value="1"/>
</dbReference>
<reference evidence="7 8" key="1">
    <citation type="submission" date="2020-07" db="EMBL/GenBank/DDBJ databases">
        <authorList>
            <person name="Feng X."/>
        </authorList>
    </citation>
    <scope>NUCLEOTIDE SEQUENCE [LARGE SCALE GENOMIC DNA]</scope>
    <source>
        <strain evidence="7 8">JCM14086</strain>
    </source>
</reference>
<dbReference type="PANTHER" id="PTHR33307:SF6">
    <property type="entry name" value="ALPHA-RHAMNOSIDASE (EUROFUNG)-RELATED"/>
    <property type="match status" value="1"/>
</dbReference>